<organism evidence="7 8">
    <name type="scientific">Oryzicola mucosus</name>
    <dbReference type="NCBI Taxonomy" id="2767425"/>
    <lineage>
        <taxon>Bacteria</taxon>
        <taxon>Pseudomonadati</taxon>
        <taxon>Pseudomonadota</taxon>
        <taxon>Alphaproteobacteria</taxon>
        <taxon>Hyphomicrobiales</taxon>
        <taxon>Phyllobacteriaceae</taxon>
        <taxon>Oryzicola</taxon>
    </lineage>
</organism>
<dbReference type="GO" id="GO:0005886">
    <property type="term" value="C:plasma membrane"/>
    <property type="evidence" value="ECO:0007669"/>
    <property type="project" value="UniProtKB-SubCell"/>
</dbReference>
<dbReference type="GO" id="GO:0022857">
    <property type="term" value="F:transmembrane transporter activity"/>
    <property type="evidence" value="ECO:0007669"/>
    <property type="project" value="InterPro"/>
</dbReference>
<evidence type="ECO:0000256" key="4">
    <source>
        <dbReference type="ARBA" id="ARBA00022989"/>
    </source>
</evidence>
<protein>
    <submittedName>
        <fullName evidence="7">ABC transporter permease</fullName>
    </submittedName>
</protein>
<feature type="transmembrane region" description="Helical" evidence="6">
    <location>
        <begin position="134"/>
        <end position="152"/>
    </location>
</feature>
<sequence>MSLATTTIAPAGEESRIRWADLAPFIALALIVLFGALVNSNFVSSANLLNVITRSAFIAIIGVGATFVISSGGLDLSVGSMMAFITGIMIMAMNYLAPAFGPWAIPMGAGVALIVGSLCGLFNGLIVTMGRIEPFIVTLGTMGIFRAFITFMTDGGSLSIDRSLREAYRPVYFGNFLGVPYPVLITFAVVMVGAFLLYKTKYGRRLTSAGSNVEVARFSGVNVAKVRTIAYVIQGFCVAVAAICYVPRLGAATPTTGQLWELQVITAVVIGGTLLRGGRGRIGGTVAGALILEVIANVMVLSDMVSEYLVAAVQGAIIIIAMLAHRFTANR</sequence>
<feature type="transmembrane region" description="Helical" evidence="6">
    <location>
        <begin position="308"/>
        <end position="327"/>
    </location>
</feature>
<dbReference type="Pfam" id="PF02653">
    <property type="entry name" value="BPD_transp_2"/>
    <property type="match status" value="1"/>
</dbReference>
<keyword evidence="8" id="KW-1185">Reference proteome</keyword>
<comment type="caution">
    <text evidence="7">The sequence shown here is derived from an EMBL/GenBank/DDBJ whole genome shotgun (WGS) entry which is preliminary data.</text>
</comment>
<evidence type="ECO:0000256" key="6">
    <source>
        <dbReference type="SAM" id="Phobius"/>
    </source>
</evidence>
<keyword evidence="3 6" id="KW-0812">Transmembrane</keyword>
<feature type="transmembrane region" description="Helical" evidence="6">
    <location>
        <begin position="172"/>
        <end position="198"/>
    </location>
</feature>
<feature type="transmembrane region" description="Helical" evidence="6">
    <location>
        <begin position="229"/>
        <end position="251"/>
    </location>
</feature>
<dbReference type="CDD" id="cd06579">
    <property type="entry name" value="TM_PBP1_transp_AraH_like"/>
    <property type="match status" value="1"/>
</dbReference>
<dbReference type="AlphaFoldDB" id="A0A8J6PMW2"/>
<dbReference type="RefSeq" id="WP_188164069.1">
    <property type="nucleotide sequence ID" value="NZ_JACVVX010000002.1"/>
</dbReference>
<feature type="transmembrane region" description="Helical" evidence="6">
    <location>
        <begin position="48"/>
        <end position="69"/>
    </location>
</feature>
<dbReference type="InterPro" id="IPR001851">
    <property type="entry name" value="ABC_transp_permease"/>
</dbReference>
<feature type="transmembrane region" description="Helical" evidence="6">
    <location>
        <begin position="282"/>
        <end position="302"/>
    </location>
</feature>
<gene>
    <name evidence="7" type="ORF">ICI42_08225</name>
</gene>
<feature type="transmembrane region" description="Helical" evidence="6">
    <location>
        <begin position="257"/>
        <end position="275"/>
    </location>
</feature>
<reference evidence="7" key="1">
    <citation type="submission" date="2020-09" db="EMBL/GenBank/DDBJ databases">
        <title>Genome seq and assembly of Tianweitania sp.</title>
        <authorList>
            <person name="Chhetri G."/>
        </authorList>
    </citation>
    <scope>NUCLEOTIDE SEQUENCE</scope>
    <source>
        <strain evidence="7">Rool2</strain>
    </source>
</reference>
<dbReference type="Proteomes" id="UP000643405">
    <property type="component" value="Unassembled WGS sequence"/>
</dbReference>
<name>A0A8J6PMW2_9HYPH</name>
<comment type="subcellular location">
    <subcellularLocation>
        <location evidence="1">Cell membrane</location>
        <topology evidence="1">Multi-pass membrane protein</topology>
    </subcellularLocation>
</comment>
<dbReference type="EMBL" id="JACVVX010000002">
    <property type="protein sequence ID" value="MBD0414637.1"/>
    <property type="molecule type" value="Genomic_DNA"/>
</dbReference>
<evidence type="ECO:0000256" key="3">
    <source>
        <dbReference type="ARBA" id="ARBA00022692"/>
    </source>
</evidence>
<evidence type="ECO:0000256" key="2">
    <source>
        <dbReference type="ARBA" id="ARBA00022475"/>
    </source>
</evidence>
<proteinExistence type="predicted"/>
<evidence type="ECO:0000313" key="8">
    <source>
        <dbReference type="Proteomes" id="UP000643405"/>
    </source>
</evidence>
<feature type="transmembrane region" description="Helical" evidence="6">
    <location>
        <begin position="22"/>
        <end position="42"/>
    </location>
</feature>
<keyword evidence="4 6" id="KW-1133">Transmembrane helix</keyword>
<evidence type="ECO:0000256" key="5">
    <source>
        <dbReference type="ARBA" id="ARBA00023136"/>
    </source>
</evidence>
<evidence type="ECO:0000256" key="1">
    <source>
        <dbReference type="ARBA" id="ARBA00004651"/>
    </source>
</evidence>
<dbReference type="PANTHER" id="PTHR32196">
    <property type="entry name" value="ABC TRANSPORTER PERMEASE PROTEIN YPHD-RELATED-RELATED"/>
    <property type="match status" value="1"/>
</dbReference>
<feature type="transmembrane region" description="Helical" evidence="6">
    <location>
        <begin position="103"/>
        <end position="127"/>
    </location>
</feature>
<keyword evidence="2" id="KW-1003">Cell membrane</keyword>
<evidence type="ECO:0000313" key="7">
    <source>
        <dbReference type="EMBL" id="MBD0414637.1"/>
    </source>
</evidence>
<dbReference type="PANTHER" id="PTHR32196:SF72">
    <property type="entry name" value="RIBOSE IMPORT PERMEASE PROTEIN RBSC"/>
    <property type="match status" value="1"/>
</dbReference>
<accession>A0A8J6PMW2</accession>
<keyword evidence="5 6" id="KW-0472">Membrane</keyword>